<keyword evidence="6 8" id="KW-0342">GTP-binding</keyword>
<dbReference type="SMART" id="SM00173">
    <property type="entry name" value="RAS"/>
    <property type="match status" value="1"/>
</dbReference>
<dbReference type="Pfam" id="PF18265">
    <property type="entry name" value="Nas2_N"/>
    <property type="match status" value="1"/>
</dbReference>
<dbReference type="PANTHER" id="PTHR24071">
    <property type="entry name" value="RAN GTPASE"/>
    <property type="match status" value="1"/>
</dbReference>
<comment type="subcellular location">
    <subcellularLocation>
        <location evidence="1 8">Nucleus</location>
    </subcellularLocation>
</comment>
<evidence type="ECO:0000256" key="4">
    <source>
        <dbReference type="ARBA" id="ARBA00022741"/>
    </source>
</evidence>
<gene>
    <name evidence="11" type="ORF">DFL_005048</name>
</gene>
<dbReference type="SMART" id="SM00175">
    <property type="entry name" value="RAB"/>
    <property type="match status" value="1"/>
</dbReference>
<evidence type="ECO:0000256" key="5">
    <source>
        <dbReference type="ARBA" id="ARBA00022927"/>
    </source>
</evidence>
<feature type="compositionally biased region" description="Low complexity" evidence="9">
    <location>
        <begin position="18"/>
        <end position="31"/>
    </location>
</feature>
<dbReference type="Gene3D" id="6.10.140.1710">
    <property type="match status" value="1"/>
</dbReference>
<dbReference type="Pfam" id="PF00071">
    <property type="entry name" value="Ras"/>
    <property type="match status" value="1"/>
</dbReference>
<accession>A0A437A6L7</accession>
<dbReference type="SMART" id="SM00176">
    <property type="entry name" value="RAN"/>
    <property type="match status" value="1"/>
</dbReference>
<dbReference type="PANTHER" id="PTHR24071:SF0">
    <property type="entry name" value="GTP-BINDING NUCLEAR PROTEIN RAN"/>
    <property type="match status" value="1"/>
</dbReference>
<comment type="caution">
    <text evidence="11">The sequence shown here is derived from an EMBL/GenBank/DDBJ whole genome shotgun (WGS) entry which is preliminary data.</text>
</comment>
<feature type="region of interest" description="Disordered" evidence="9">
    <location>
        <begin position="1"/>
        <end position="32"/>
    </location>
</feature>
<dbReference type="SUPFAM" id="SSF50156">
    <property type="entry name" value="PDZ domain-like"/>
    <property type="match status" value="1"/>
</dbReference>
<dbReference type="GO" id="GO:0000054">
    <property type="term" value="P:ribosomal subunit export from nucleus"/>
    <property type="evidence" value="ECO:0007669"/>
    <property type="project" value="TreeGrafter"/>
</dbReference>
<dbReference type="STRING" id="97331.A0A437A6L7"/>
<dbReference type="InterPro" id="IPR040815">
    <property type="entry name" value="Nas2_N"/>
</dbReference>
<dbReference type="PROSITE" id="PS51419">
    <property type="entry name" value="RAB"/>
    <property type="match status" value="1"/>
</dbReference>
<evidence type="ECO:0000256" key="3">
    <source>
        <dbReference type="ARBA" id="ARBA00022448"/>
    </source>
</evidence>
<dbReference type="GO" id="GO:0005525">
    <property type="term" value="F:GTP binding"/>
    <property type="evidence" value="ECO:0007669"/>
    <property type="project" value="UniProtKB-KW"/>
</dbReference>
<feature type="region of interest" description="Disordered" evidence="9">
    <location>
        <begin position="116"/>
        <end position="136"/>
    </location>
</feature>
<organism evidence="11 12">
    <name type="scientific">Arthrobotrys flagrans</name>
    <name type="common">Nematode-trapping fungus</name>
    <name type="synonym">Trichothecium flagrans</name>
    <dbReference type="NCBI Taxonomy" id="97331"/>
    <lineage>
        <taxon>Eukaryota</taxon>
        <taxon>Fungi</taxon>
        <taxon>Dikarya</taxon>
        <taxon>Ascomycota</taxon>
        <taxon>Pezizomycotina</taxon>
        <taxon>Orbiliomycetes</taxon>
        <taxon>Orbiliales</taxon>
        <taxon>Orbiliaceae</taxon>
        <taxon>Arthrobotrys</taxon>
    </lineage>
</organism>
<dbReference type="InterPro" id="IPR001806">
    <property type="entry name" value="Small_GTPase"/>
</dbReference>
<evidence type="ECO:0000256" key="9">
    <source>
        <dbReference type="SAM" id="MobiDB-lite"/>
    </source>
</evidence>
<keyword evidence="4 8" id="KW-0547">Nucleotide-binding</keyword>
<name>A0A437A6L7_ARTFL</name>
<dbReference type="InterPro" id="IPR002041">
    <property type="entry name" value="Ran_GTPase"/>
</dbReference>
<dbReference type="VEuPathDB" id="FungiDB:DFL_005048"/>
<protein>
    <recommendedName>
        <fullName evidence="8">GTP-binding nuclear protein</fullName>
    </recommendedName>
</protein>
<evidence type="ECO:0000256" key="2">
    <source>
        <dbReference type="ARBA" id="ARBA00008028"/>
    </source>
</evidence>
<dbReference type="Gene3D" id="3.40.50.300">
    <property type="entry name" value="P-loop containing nucleotide triphosphate hydrolases"/>
    <property type="match status" value="1"/>
</dbReference>
<feature type="domain" description="Nas2 N-terminal" evidence="10">
    <location>
        <begin position="38"/>
        <end position="113"/>
    </location>
</feature>
<dbReference type="GO" id="GO:0005737">
    <property type="term" value="C:cytoplasm"/>
    <property type="evidence" value="ECO:0007669"/>
    <property type="project" value="TreeGrafter"/>
</dbReference>
<keyword evidence="5 8" id="KW-0653">Protein transport</keyword>
<evidence type="ECO:0000256" key="7">
    <source>
        <dbReference type="ARBA" id="ARBA00023242"/>
    </source>
</evidence>
<dbReference type="NCBIfam" id="TIGR00231">
    <property type="entry name" value="small_GTP"/>
    <property type="match status" value="1"/>
</dbReference>
<feature type="compositionally biased region" description="Low complexity" evidence="9">
    <location>
        <begin position="117"/>
        <end position="136"/>
    </location>
</feature>
<dbReference type="FunFam" id="3.40.50.300:FF:000131">
    <property type="entry name" value="GTP-binding nuclear protein Ran"/>
    <property type="match status" value="1"/>
</dbReference>
<dbReference type="PRINTS" id="PR00627">
    <property type="entry name" value="GTPRANTC4"/>
</dbReference>
<dbReference type="SUPFAM" id="SSF52540">
    <property type="entry name" value="P-loop containing nucleoside triphosphate hydrolases"/>
    <property type="match status" value="1"/>
</dbReference>
<evidence type="ECO:0000313" key="11">
    <source>
        <dbReference type="EMBL" id="RVD86791.1"/>
    </source>
</evidence>
<dbReference type="PROSITE" id="PS51418">
    <property type="entry name" value="RAN"/>
    <property type="match status" value="1"/>
</dbReference>
<dbReference type="GO" id="GO:0003924">
    <property type="term" value="F:GTPase activity"/>
    <property type="evidence" value="ECO:0007669"/>
    <property type="project" value="InterPro"/>
</dbReference>
<proteinExistence type="inferred from homology"/>
<dbReference type="EMBL" id="SAEB01000006">
    <property type="protein sequence ID" value="RVD86791.1"/>
    <property type="molecule type" value="Genomic_DNA"/>
</dbReference>
<dbReference type="SMART" id="SM00174">
    <property type="entry name" value="RHO"/>
    <property type="match status" value="1"/>
</dbReference>
<dbReference type="PROSITE" id="PS51421">
    <property type="entry name" value="RAS"/>
    <property type="match status" value="1"/>
</dbReference>
<sequence>MGRPMEANIHNPSVGGQAANTSSASASNGSSSRDRILALMKRKDALEAEISSLSAVLDTHGVNMQTPLTTFDGYPRDDIDVAQIRTTRARIIPLVNDMKALMVEIEKALHVHHVEQTGTSTSTDSSSTSAPPPATVSQAETPVIEAVFAVVDQVSPSSPAEQAGVKVGDKVKRFGSVGALNHEKLAKVATEVQQNENRAISVLIKTLPPSNHPLQFYTSPSSSPNPSKIYFSHREYTSSTTMATTATPTFKLVLVGDGGTGKTTFVKRHLTGEFEKKYIATLGVEVHPLGFSTNFGQIQFDVWDTAGQEKFGGLRDGYYINGQCGIIMFDVTSRITYKNVPNWHRDLVRVCENIPIVLCGNKVDVKERKVKAKTITFHRKKNLQYYDISAKSNYNFEKPFLWLARKLSGETNLEFVAEIALAAPEVVIGQEQLLAMNQELKEAEAAPLPDEDDTDL</sequence>
<dbReference type="CDD" id="cd00877">
    <property type="entry name" value="Ran"/>
    <property type="match status" value="1"/>
</dbReference>
<dbReference type="GO" id="GO:0006606">
    <property type="term" value="P:protein import into nucleus"/>
    <property type="evidence" value="ECO:0007669"/>
    <property type="project" value="TreeGrafter"/>
</dbReference>
<comment type="function">
    <text evidence="8">GTP-binding protein involved in nucleocytoplasmic transport. Required for the import of protein into the nucleus and also for RNA export. Involved in chromatin condensation and control of cell cycle.</text>
</comment>
<evidence type="ECO:0000256" key="6">
    <source>
        <dbReference type="ARBA" id="ARBA00023134"/>
    </source>
</evidence>
<reference evidence="11 12" key="1">
    <citation type="submission" date="2019-01" db="EMBL/GenBank/DDBJ databases">
        <title>Intercellular communication is required for trap formation in the nematode-trapping fungus Duddingtonia flagrans.</title>
        <authorList>
            <person name="Youssar L."/>
            <person name="Wernet V."/>
            <person name="Hensel N."/>
            <person name="Hildebrandt H.-G."/>
            <person name="Fischer R."/>
        </authorList>
    </citation>
    <scope>NUCLEOTIDE SEQUENCE [LARGE SCALE GENOMIC DNA]</scope>
    <source>
        <strain evidence="11 12">CBS H-5679</strain>
    </source>
</reference>
<keyword evidence="12" id="KW-1185">Reference proteome</keyword>
<evidence type="ECO:0000256" key="1">
    <source>
        <dbReference type="ARBA" id="ARBA00004123"/>
    </source>
</evidence>
<dbReference type="Gene3D" id="2.30.42.10">
    <property type="match status" value="1"/>
</dbReference>
<dbReference type="InterPro" id="IPR005225">
    <property type="entry name" value="Small_GTP-bd"/>
</dbReference>
<dbReference type="GeneID" id="93587359"/>
<dbReference type="InterPro" id="IPR036034">
    <property type="entry name" value="PDZ_sf"/>
</dbReference>
<dbReference type="InterPro" id="IPR027417">
    <property type="entry name" value="P-loop_NTPase"/>
</dbReference>
<evidence type="ECO:0000259" key="10">
    <source>
        <dbReference type="Pfam" id="PF18265"/>
    </source>
</evidence>
<dbReference type="RefSeq" id="XP_067492335.1">
    <property type="nucleotide sequence ID" value="XM_067634248.1"/>
</dbReference>
<dbReference type="GO" id="GO:0005634">
    <property type="term" value="C:nucleus"/>
    <property type="evidence" value="ECO:0007669"/>
    <property type="project" value="UniProtKB-SubCell"/>
</dbReference>
<evidence type="ECO:0000256" key="8">
    <source>
        <dbReference type="RuleBase" id="RU363057"/>
    </source>
</evidence>
<dbReference type="AlphaFoldDB" id="A0A437A6L7"/>
<dbReference type="Proteomes" id="UP000283090">
    <property type="component" value="Unassembled WGS sequence"/>
</dbReference>
<keyword evidence="7 8" id="KW-0539">Nucleus</keyword>
<comment type="similarity">
    <text evidence="2 8">Belongs to the small GTPase superfamily. Ran family.</text>
</comment>
<dbReference type="OrthoDB" id="48625at2759"/>
<evidence type="ECO:0000313" key="12">
    <source>
        <dbReference type="Proteomes" id="UP000283090"/>
    </source>
</evidence>
<keyword evidence="3 8" id="KW-0813">Transport</keyword>